<evidence type="ECO:0000256" key="2">
    <source>
        <dbReference type="ARBA" id="ARBA00004496"/>
    </source>
</evidence>
<dbReference type="InterPro" id="IPR000233">
    <property type="entry name" value="Cadherin_Y-type_LIR"/>
</dbReference>
<feature type="signal peptide" evidence="18">
    <location>
        <begin position="1"/>
        <end position="19"/>
    </location>
</feature>
<keyword evidence="20" id="KW-1185">Reference proteome</keyword>
<dbReference type="FunFam" id="2.60.40.60:FF:000031">
    <property type="entry name" value="Cadherin 3"/>
    <property type="match status" value="1"/>
</dbReference>
<dbReference type="AlphaFoldDB" id="A0A6P6MUZ0"/>
<evidence type="ECO:0000256" key="16">
    <source>
        <dbReference type="RuleBase" id="RU004357"/>
    </source>
</evidence>
<accession>A0A6P6MUZ0</accession>
<proteinExistence type="predicted"/>
<keyword evidence="10 15" id="KW-0130">Cell adhesion</keyword>
<reference evidence="21" key="1">
    <citation type="submission" date="2025-08" db="UniProtKB">
        <authorList>
            <consortium name="RefSeq"/>
        </authorList>
    </citation>
    <scope>IDENTIFICATION</scope>
    <source>
        <strain evidence="21">Wakin</strain>
        <tissue evidence="21">Muscle</tissue>
    </source>
</reference>
<dbReference type="Gene3D" id="2.60.40.60">
    <property type="entry name" value="Cadherins"/>
    <property type="match status" value="5"/>
</dbReference>
<dbReference type="GO" id="GO:0060027">
    <property type="term" value="P:convergent extension involved in gastrulation"/>
    <property type="evidence" value="ECO:0007669"/>
    <property type="project" value="UniProtKB-ARBA"/>
</dbReference>
<dbReference type="SMART" id="SM00112">
    <property type="entry name" value="CA"/>
    <property type="match status" value="4"/>
</dbReference>
<dbReference type="InterPro" id="IPR039808">
    <property type="entry name" value="Cadherin"/>
</dbReference>
<evidence type="ECO:0000259" key="19">
    <source>
        <dbReference type="PROSITE" id="PS50268"/>
    </source>
</evidence>
<dbReference type="GeneID" id="113071239"/>
<dbReference type="InterPro" id="IPR020894">
    <property type="entry name" value="Cadherin_CS"/>
</dbReference>
<gene>
    <name evidence="21" type="primary">LOC113071239</name>
</gene>
<keyword evidence="4" id="KW-0963">Cytoplasm</keyword>
<dbReference type="GO" id="GO:0044331">
    <property type="term" value="P:cell-cell adhesion mediated by cadherin"/>
    <property type="evidence" value="ECO:0007669"/>
    <property type="project" value="TreeGrafter"/>
</dbReference>
<dbReference type="PANTHER" id="PTHR24027:SF78">
    <property type="entry name" value="CADHERIN-LIKE PROTEIN 26"/>
    <property type="match status" value="1"/>
</dbReference>
<dbReference type="InterPro" id="IPR015919">
    <property type="entry name" value="Cadherin-like_sf"/>
</dbReference>
<keyword evidence="5 15" id="KW-0812">Transmembrane</keyword>
<dbReference type="GO" id="GO:0045296">
    <property type="term" value="F:cadherin binding"/>
    <property type="evidence" value="ECO:0007669"/>
    <property type="project" value="TreeGrafter"/>
</dbReference>
<dbReference type="PRINTS" id="PR00205">
    <property type="entry name" value="CADHERIN"/>
</dbReference>
<sequence length="828" mass="92623">MKKITFFLILLAVDDVVSSSKNAISNREKRDAVLIRSKRRWVLSTIDLEENMPGPYPATVTTLYNDKKEDTSVKFRIKGQGVTEKPFGLFSIDENKGTVYVHRPIDREEYPLFHVDFDVLDRKTDATVDKTLSFNVEIKDKNDNSPVFTTNPISLYLPENTPEGVLQATLQAHDNDQKDTLNSQFTMKVVSQEPASPNITIRDMHGTSTVQQLTFTGCFDYDKAKQYKVLVEAKDQGTPPMSSTATAILFITDSNTHPPEFSSATYNTRVDEMELKEILRIGIKDMDAPNTPASRAVFSITKGNEENNYKIETDPKTNEGVLSVVKGKNFLKTETVELEIEVENEEPLFQCVNGKPVTGTKPKPNTAKVAVEVIDSNDPPVFKNPTEKVYRNENGPIGDVLFVPEIKDEDSDISKLRYEIVQDPAQWVSVDQKTGKITTVKTMDRESPFVKNGIYTVEVHAIDDGVPPGTGTCTVMVHLGDLNDNAPELISKSTVMCGNKVDRVDVSPRDLDNAPFANPFTFFLGREELKSLWKLDPTTGTNTSLISLTSLPYGNYTIPLKIQDQQGLQAEDVLQVVVCDCIGTTNKCRDRLPHSIRLGPLAIGLLLAGLLLMALLLLSFYCNCKSKNFHHIPLNLHEEGIQTLAKYNEEGGGSIYKPNLGYASHASWKENLKISSAPPEYLLTDGYRNDLRSSSGYGVQNSWQEMSSGVGVMNMQHHNMSMVRRDKESFRNESRRMSRTHSIARTDRNLEEHIERKISGILEEQRDFPAYSPVQYEYEGGGSDCQSLDQLTISNHGDNLDFLHNLGPKFNTLGGICRQSVESPNIRL</sequence>
<evidence type="ECO:0000256" key="4">
    <source>
        <dbReference type="ARBA" id="ARBA00022490"/>
    </source>
</evidence>
<evidence type="ECO:0000256" key="18">
    <source>
        <dbReference type="SAM" id="SignalP"/>
    </source>
</evidence>
<dbReference type="GO" id="GO:0016477">
    <property type="term" value="P:cell migration"/>
    <property type="evidence" value="ECO:0007669"/>
    <property type="project" value="TreeGrafter"/>
</dbReference>
<evidence type="ECO:0000256" key="10">
    <source>
        <dbReference type="ARBA" id="ARBA00022889"/>
    </source>
</evidence>
<dbReference type="FunFam" id="2.60.40.60:FF:000019">
    <property type="entry name" value="Cadherin 2"/>
    <property type="match status" value="1"/>
</dbReference>
<dbReference type="GO" id="GO:0007043">
    <property type="term" value="P:cell-cell junction assembly"/>
    <property type="evidence" value="ECO:0007669"/>
    <property type="project" value="TreeGrafter"/>
</dbReference>
<dbReference type="Proteomes" id="UP000515129">
    <property type="component" value="Unplaced"/>
</dbReference>
<dbReference type="InterPro" id="IPR027397">
    <property type="entry name" value="Catenin-bd_sf"/>
</dbReference>
<evidence type="ECO:0000256" key="7">
    <source>
        <dbReference type="ARBA" id="ARBA00022729"/>
    </source>
</evidence>
<keyword evidence="8" id="KW-0677">Repeat</keyword>
<dbReference type="PROSITE" id="PS50268">
    <property type="entry name" value="CADHERIN_2"/>
    <property type="match status" value="4"/>
</dbReference>
<keyword evidence="3" id="KW-1003">Cell membrane</keyword>
<evidence type="ECO:0000256" key="6">
    <source>
        <dbReference type="ARBA" id="ARBA00022723"/>
    </source>
</evidence>
<feature type="domain" description="Cadherin" evidence="19">
    <location>
        <begin position="393"/>
        <end position="489"/>
    </location>
</feature>
<dbReference type="Pfam" id="PF00028">
    <property type="entry name" value="Cadherin"/>
    <property type="match status" value="3"/>
</dbReference>
<dbReference type="KEGG" id="caua:113071239"/>
<evidence type="ECO:0000256" key="13">
    <source>
        <dbReference type="ARBA" id="ARBA00023180"/>
    </source>
</evidence>
<feature type="transmembrane region" description="Helical" evidence="17">
    <location>
        <begin position="598"/>
        <end position="621"/>
    </location>
</feature>
<dbReference type="GO" id="GO:0005912">
    <property type="term" value="C:adherens junction"/>
    <property type="evidence" value="ECO:0007669"/>
    <property type="project" value="TreeGrafter"/>
</dbReference>
<evidence type="ECO:0000313" key="20">
    <source>
        <dbReference type="Proteomes" id="UP000515129"/>
    </source>
</evidence>
<keyword evidence="6" id="KW-0479">Metal-binding</keyword>
<comment type="function">
    <text evidence="16">Cadherins are calcium-dependent cell adhesion proteins.</text>
</comment>
<dbReference type="GO" id="GO:0005737">
    <property type="term" value="C:cytoplasm"/>
    <property type="evidence" value="ECO:0007669"/>
    <property type="project" value="UniProtKB-SubCell"/>
</dbReference>
<dbReference type="GO" id="GO:0016339">
    <property type="term" value="P:calcium-dependent cell-cell adhesion via plasma membrane cell adhesion molecules"/>
    <property type="evidence" value="ECO:0007669"/>
    <property type="project" value="TreeGrafter"/>
</dbReference>
<feature type="chain" id="PRO_5028070802" evidence="18">
    <location>
        <begin position="20"/>
        <end position="828"/>
    </location>
</feature>
<dbReference type="GO" id="GO:0034332">
    <property type="term" value="P:adherens junction organization"/>
    <property type="evidence" value="ECO:0007669"/>
    <property type="project" value="TreeGrafter"/>
</dbReference>
<organism evidence="20 21">
    <name type="scientific">Carassius auratus</name>
    <name type="common">Goldfish</name>
    <dbReference type="NCBI Taxonomy" id="7957"/>
    <lineage>
        <taxon>Eukaryota</taxon>
        <taxon>Metazoa</taxon>
        <taxon>Chordata</taxon>
        <taxon>Craniata</taxon>
        <taxon>Vertebrata</taxon>
        <taxon>Euteleostomi</taxon>
        <taxon>Actinopterygii</taxon>
        <taxon>Neopterygii</taxon>
        <taxon>Teleostei</taxon>
        <taxon>Ostariophysi</taxon>
        <taxon>Cypriniformes</taxon>
        <taxon>Cyprinidae</taxon>
        <taxon>Cyprininae</taxon>
        <taxon>Carassius</taxon>
    </lineage>
</organism>
<dbReference type="GO" id="GO:0005509">
    <property type="term" value="F:calcium ion binding"/>
    <property type="evidence" value="ECO:0007669"/>
    <property type="project" value="UniProtKB-UniRule"/>
</dbReference>
<evidence type="ECO:0000256" key="14">
    <source>
        <dbReference type="PROSITE-ProRule" id="PRU00043"/>
    </source>
</evidence>
<keyword evidence="11 17" id="KW-1133">Transmembrane helix</keyword>
<dbReference type="PROSITE" id="PS00232">
    <property type="entry name" value="CADHERIN_1"/>
    <property type="match status" value="2"/>
</dbReference>
<dbReference type="PANTHER" id="PTHR24027">
    <property type="entry name" value="CADHERIN-23"/>
    <property type="match status" value="1"/>
</dbReference>
<evidence type="ECO:0000256" key="9">
    <source>
        <dbReference type="ARBA" id="ARBA00022837"/>
    </source>
</evidence>
<dbReference type="RefSeq" id="XP_026100387.1">
    <property type="nucleotide sequence ID" value="XM_026244602.1"/>
</dbReference>
<dbReference type="GO" id="GO:0008013">
    <property type="term" value="F:beta-catenin binding"/>
    <property type="evidence" value="ECO:0007669"/>
    <property type="project" value="TreeGrafter"/>
</dbReference>
<protein>
    <submittedName>
        <fullName evidence="21">Cadherin-like protein 26</fullName>
    </submittedName>
</protein>
<dbReference type="SUPFAM" id="SSF49313">
    <property type="entry name" value="Cadherin-like"/>
    <property type="match status" value="5"/>
</dbReference>
<dbReference type="CDD" id="cd11304">
    <property type="entry name" value="Cadherin_repeat"/>
    <property type="match status" value="3"/>
</dbReference>
<dbReference type="FunFam" id="2.60.40.60:FF:000095">
    <property type="entry name" value="Cadherin 13"/>
    <property type="match status" value="1"/>
</dbReference>
<dbReference type="Gene3D" id="4.10.900.10">
    <property type="entry name" value="TCF3-CBD (Catenin binding domain)"/>
    <property type="match status" value="1"/>
</dbReference>
<dbReference type="Pfam" id="PF01049">
    <property type="entry name" value="CADH_Y-type_LIR"/>
    <property type="match status" value="1"/>
</dbReference>
<keyword evidence="9 14" id="KW-0106">Calcium</keyword>
<dbReference type="FunFam" id="2.60.40.60:FF:000011">
    <property type="entry name" value="Cadherin 1"/>
    <property type="match status" value="1"/>
</dbReference>
<keyword evidence="7 18" id="KW-0732">Signal</keyword>
<keyword evidence="13" id="KW-0325">Glycoprotein</keyword>
<evidence type="ECO:0000256" key="17">
    <source>
        <dbReference type="SAM" id="Phobius"/>
    </source>
</evidence>
<dbReference type="InterPro" id="IPR002126">
    <property type="entry name" value="Cadherin-like_dom"/>
</dbReference>
<evidence type="ECO:0000256" key="15">
    <source>
        <dbReference type="RuleBase" id="RU003318"/>
    </source>
</evidence>
<evidence type="ECO:0000256" key="1">
    <source>
        <dbReference type="ARBA" id="ARBA00004251"/>
    </source>
</evidence>
<dbReference type="OrthoDB" id="9045962at2759"/>
<comment type="subcellular location">
    <subcellularLocation>
        <location evidence="1 15">Cell membrane</location>
        <topology evidence="1 15">Single-pass type I membrane protein</topology>
    </subcellularLocation>
    <subcellularLocation>
        <location evidence="2">Cytoplasm</location>
    </subcellularLocation>
</comment>
<evidence type="ECO:0000256" key="8">
    <source>
        <dbReference type="ARBA" id="ARBA00022737"/>
    </source>
</evidence>
<feature type="domain" description="Cadherin" evidence="19">
    <location>
        <begin position="49"/>
        <end position="148"/>
    </location>
</feature>
<dbReference type="GO" id="GO:0016342">
    <property type="term" value="C:catenin complex"/>
    <property type="evidence" value="ECO:0007669"/>
    <property type="project" value="TreeGrafter"/>
</dbReference>
<dbReference type="GO" id="GO:0055113">
    <property type="term" value="P:epiboly involved in gastrulation with mouth forming second"/>
    <property type="evidence" value="ECO:0007669"/>
    <property type="project" value="UniProtKB-ARBA"/>
</dbReference>
<evidence type="ECO:0000256" key="3">
    <source>
        <dbReference type="ARBA" id="ARBA00022475"/>
    </source>
</evidence>
<evidence type="ECO:0000256" key="12">
    <source>
        <dbReference type="ARBA" id="ARBA00023136"/>
    </source>
</evidence>
<dbReference type="GO" id="GO:0000902">
    <property type="term" value="P:cell morphogenesis"/>
    <property type="evidence" value="ECO:0007669"/>
    <property type="project" value="TreeGrafter"/>
</dbReference>
<evidence type="ECO:0000256" key="5">
    <source>
        <dbReference type="ARBA" id="ARBA00022692"/>
    </source>
</evidence>
<name>A0A6P6MUZ0_CARAU</name>
<evidence type="ECO:0000256" key="11">
    <source>
        <dbReference type="ARBA" id="ARBA00022989"/>
    </source>
</evidence>
<feature type="domain" description="Cadherin" evidence="19">
    <location>
        <begin position="149"/>
        <end position="261"/>
    </location>
</feature>
<keyword evidence="12 17" id="KW-0472">Membrane</keyword>
<dbReference type="GO" id="GO:0007156">
    <property type="term" value="P:homophilic cell adhesion via plasma membrane adhesion molecules"/>
    <property type="evidence" value="ECO:0007669"/>
    <property type="project" value="InterPro"/>
</dbReference>
<feature type="domain" description="Cadherin" evidence="19">
    <location>
        <begin position="262"/>
        <end position="382"/>
    </location>
</feature>
<evidence type="ECO:0000313" key="21">
    <source>
        <dbReference type="RefSeq" id="XP_026100387.1"/>
    </source>
</evidence>